<evidence type="ECO:0000256" key="1">
    <source>
        <dbReference type="ARBA" id="ARBA00004141"/>
    </source>
</evidence>
<feature type="transmembrane region" description="Helical" evidence="5">
    <location>
        <begin position="58"/>
        <end position="82"/>
    </location>
</feature>
<keyword evidence="4 5" id="KW-0472">Membrane</keyword>
<dbReference type="Gene3D" id="1.20.1420.30">
    <property type="entry name" value="NCX, central ion-binding region"/>
    <property type="match status" value="1"/>
</dbReference>
<evidence type="ECO:0000256" key="4">
    <source>
        <dbReference type="ARBA" id="ARBA00023136"/>
    </source>
</evidence>
<sequence>MALILLLVASWGVVQSAQVFSDALSLSLPIVGILIVGLGNALPETYFAIISARRKQTWLILGNLMGSVIVCATLVLGIVVLISPIKNIDFSPFAIARIFLIISAVFFLIVVRTDQKITKKEGLLLIAIYILFLIAEIFFR</sequence>
<dbReference type="EMBL" id="BARV01010179">
    <property type="protein sequence ID" value="GAI09015.1"/>
    <property type="molecule type" value="Genomic_DNA"/>
</dbReference>
<feature type="transmembrane region" description="Helical" evidence="5">
    <location>
        <begin position="26"/>
        <end position="46"/>
    </location>
</feature>
<evidence type="ECO:0000256" key="2">
    <source>
        <dbReference type="ARBA" id="ARBA00022692"/>
    </source>
</evidence>
<reference evidence="7" key="1">
    <citation type="journal article" date="2014" name="Front. Microbiol.">
        <title>High frequency of phylogenetically diverse reductive dehalogenase-homologous genes in deep subseafloor sedimentary metagenomes.</title>
        <authorList>
            <person name="Kawai M."/>
            <person name="Futagami T."/>
            <person name="Toyoda A."/>
            <person name="Takaki Y."/>
            <person name="Nishi S."/>
            <person name="Hori S."/>
            <person name="Arai W."/>
            <person name="Tsubouchi T."/>
            <person name="Morono Y."/>
            <person name="Uchiyama I."/>
            <person name="Ito T."/>
            <person name="Fujiyama A."/>
            <person name="Inagaki F."/>
            <person name="Takami H."/>
        </authorList>
    </citation>
    <scope>NUCLEOTIDE SEQUENCE</scope>
    <source>
        <strain evidence="7">Expedition CK06-06</strain>
    </source>
</reference>
<protein>
    <recommendedName>
        <fullName evidence="6">Sodium/calcium exchanger membrane region domain-containing protein</fullName>
    </recommendedName>
</protein>
<name>X1M2Z8_9ZZZZ</name>
<keyword evidence="3 5" id="KW-1133">Transmembrane helix</keyword>
<proteinExistence type="predicted"/>
<accession>X1M2Z8</accession>
<evidence type="ECO:0000256" key="5">
    <source>
        <dbReference type="SAM" id="Phobius"/>
    </source>
</evidence>
<evidence type="ECO:0000259" key="6">
    <source>
        <dbReference type="Pfam" id="PF01699"/>
    </source>
</evidence>
<feature type="domain" description="Sodium/calcium exchanger membrane region" evidence="6">
    <location>
        <begin position="1"/>
        <end position="135"/>
    </location>
</feature>
<dbReference type="InterPro" id="IPR004837">
    <property type="entry name" value="NaCa_Exmemb"/>
</dbReference>
<comment type="caution">
    <text evidence="7">The sequence shown here is derived from an EMBL/GenBank/DDBJ whole genome shotgun (WGS) entry which is preliminary data.</text>
</comment>
<dbReference type="GO" id="GO:0016020">
    <property type="term" value="C:membrane"/>
    <property type="evidence" value="ECO:0007669"/>
    <property type="project" value="UniProtKB-SubCell"/>
</dbReference>
<dbReference type="InterPro" id="IPR044880">
    <property type="entry name" value="NCX_ion-bd_dom_sf"/>
</dbReference>
<keyword evidence="2 5" id="KW-0812">Transmembrane</keyword>
<organism evidence="7">
    <name type="scientific">marine sediment metagenome</name>
    <dbReference type="NCBI Taxonomy" id="412755"/>
    <lineage>
        <taxon>unclassified sequences</taxon>
        <taxon>metagenomes</taxon>
        <taxon>ecological metagenomes</taxon>
    </lineage>
</organism>
<comment type="subcellular location">
    <subcellularLocation>
        <location evidence="1">Membrane</location>
        <topology evidence="1">Multi-pass membrane protein</topology>
    </subcellularLocation>
</comment>
<gene>
    <name evidence="7" type="ORF">S06H3_19804</name>
</gene>
<feature type="transmembrane region" description="Helical" evidence="5">
    <location>
        <begin position="94"/>
        <end position="111"/>
    </location>
</feature>
<feature type="transmembrane region" description="Helical" evidence="5">
    <location>
        <begin position="123"/>
        <end position="139"/>
    </location>
</feature>
<dbReference type="Pfam" id="PF01699">
    <property type="entry name" value="Na_Ca_ex"/>
    <property type="match status" value="1"/>
</dbReference>
<dbReference type="GO" id="GO:0055085">
    <property type="term" value="P:transmembrane transport"/>
    <property type="evidence" value="ECO:0007669"/>
    <property type="project" value="InterPro"/>
</dbReference>
<evidence type="ECO:0000256" key="3">
    <source>
        <dbReference type="ARBA" id="ARBA00022989"/>
    </source>
</evidence>
<evidence type="ECO:0000313" key="7">
    <source>
        <dbReference type="EMBL" id="GAI09015.1"/>
    </source>
</evidence>
<dbReference type="AlphaFoldDB" id="X1M2Z8"/>